<organism evidence="2 3">
    <name type="scientific">Vineibacter terrae</name>
    <dbReference type="NCBI Taxonomy" id="2586908"/>
    <lineage>
        <taxon>Bacteria</taxon>
        <taxon>Pseudomonadati</taxon>
        <taxon>Pseudomonadota</taxon>
        <taxon>Alphaproteobacteria</taxon>
        <taxon>Hyphomicrobiales</taxon>
        <taxon>Vineibacter</taxon>
    </lineage>
</organism>
<reference evidence="2 3" key="1">
    <citation type="submission" date="2019-06" db="EMBL/GenBank/DDBJ databases">
        <title>New taxonomy in bacterial strain CC-CFT640, isolated from vineyard.</title>
        <authorList>
            <person name="Lin S.-Y."/>
            <person name="Tsai C.-F."/>
            <person name="Young C.-C."/>
        </authorList>
    </citation>
    <scope>NUCLEOTIDE SEQUENCE [LARGE SCALE GENOMIC DNA]</scope>
    <source>
        <strain evidence="2 3">CC-CFT640</strain>
    </source>
</reference>
<evidence type="ECO:0000313" key="3">
    <source>
        <dbReference type="Proteomes" id="UP000321638"/>
    </source>
</evidence>
<dbReference type="OrthoDB" id="192847at2"/>
<dbReference type="RefSeq" id="WP_147852278.1">
    <property type="nucleotide sequence ID" value="NZ_VDUZ01000076.1"/>
</dbReference>
<dbReference type="EMBL" id="VDUZ01000076">
    <property type="protein sequence ID" value="TXL69631.1"/>
    <property type="molecule type" value="Genomic_DNA"/>
</dbReference>
<dbReference type="InterPro" id="IPR036953">
    <property type="entry name" value="GreA/GreB_C_sf"/>
</dbReference>
<keyword evidence="3" id="KW-1185">Reference proteome</keyword>
<dbReference type="SUPFAM" id="SSF54534">
    <property type="entry name" value="FKBP-like"/>
    <property type="match status" value="1"/>
</dbReference>
<keyword evidence="2" id="KW-0418">Kinase</keyword>
<proteinExistence type="predicted"/>
<dbReference type="Pfam" id="PF01272">
    <property type="entry name" value="GreA_GreB"/>
    <property type="match status" value="1"/>
</dbReference>
<protein>
    <submittedName>
        <fullName evidence="2">Nucleoside diphosphate kinase regulator</fullName>
    </submittedName>
</protein>
<accession>A0A5C8P7Y4</accession>
<dbReference type="AlphaFoldDB" id="A0A5C8P7Y4"/>
<dbReference type="GO" id="GO:0003677">
    <property type="term" value="F:DNA binding"/>
    <property type="evidence" value="ECO:0007669"/>
    <property type="project" value="InterPro"/>
</dbReference>
<evidence type="ECO:0000259" key="1">
    <source>
        <dbReference type="Pfam" id="PF01272"/>
    </source>
</evidence>
<evidence type="ECO:0000313" key="2">
    <source>
        <dbReference type="EMBL" id="TXL69631.1"/>
    </source>
</evidence>
<dbReference type="Proteomes" id="UP000321638">
    <property type="component" value="Unassembled WGS sequence"/>
</dbReference>
<name>A0A5C8P7Y4_9HYPH</name>
<sequence>MTSANILVTSLDRGRVLELIDRASLRGPIAPASPAGRLSQALRAAVVVAPADIPRQVATLHSKVIYRTGRSRQTTQVQTVTLVTPSAADPVLGRESVLSPTGSALLGLTEGQSVEQPDDAGCIRRYTLLKVIFQPEAAGRFDL</sequence>
<gene>
    <name evidence="2" type="ORF">FHP25_38220</name>
</gene>
<dbReference type="GO" id="GO:0032784">
    <property type="term" value="P:regulation of DNA-templated transcription elongation"/>
    <property type="evidence" value="ECO:0007669"/>
    <property type="project" value="InterPro"/>
</dbReference>
<dbReference type="Gene3D" id="3.10.50.30">
    <property type="entry name" value="Transcription elongation factor, GreA/GreB, C-terminal domain"/>
    <property type="match status" value="1"/>
</dbReference>
<comment type="caution">
    <text evidence="2">The sequence shown here is derived from an EMBL/GenBank/DDBJ whole genome shotgun (WGS) entry which is preliminary data.</text>
</comment>
<dbReference type="GO" id="GO:0016301">
    <property type="term" value="F:kinase activity"/>
    <property type="evidence" value="ECO:0007669"/>
    <property type="project" value="UniProtKB-KW"/>
</dbReference>
<dbReference type="InterPro" id="IPR001437">
    <property type="entry name" value="Tscrpt_elong_fac_GreA/B_C"/>
</dbReference>
<feature type="domain" description="Transcription elongation factor GreA/GreB C-terminal" evidence="1">
    <location>
        <begin position="57"/>
        <end position="131"/>
    </location>
</feature>
<keyword evidence="2" id="KW-0808">Transferase</keyword>